<proteinExistence type="predicted"/>
<accession>A0ABP8U0D7</accession>
<evidence type="ECO:0000313" key="2">
    <source>
        <dbReference type="Proteomes" id="UP001500212"/>
    </source>
</evidence>
<gene>
    <name evidence="1" type="ORF">GCM10023195_87560</name>
</gene>
<keyword evidence="2" id="KW-1185">Reference proteome</keyword>
<protein>
    <submittedName>
        <fullName evidence="1">Uncharacterized protein</fullName>
    </submittedName>
</protein>
<sequence length="141" mass="15805">MGRRAELDLTFKAPVGLDRVLEELGKAGWSTVKDNEILYMSEDYDWNFASPEDYAKVREELDSTLANGDDAAISLWTAEGTGINLMLRPGMTRINVGLDLSRRTLDYSPGLTDLPWYLSKLLPSFARLGLVAIVARDEYED</sequence>
<reference evidence="2" key="1">
    <citation type="journal article" date="2019" name="Int. J. Syst. Evol. Microbiol.">
        <title>The Global Catalogue of Microorganisms (GCM) 10K type strain sequencing project: providing services to taxonomists for standard genome sequencing and annotation.</title>
        <authorList>
            <consortium name="The Broad Institute Genomics Platform"/>
            <consortium name="The Broad Institute Genome Sequencing Center for Infectious Disease"/>
            <person name="Wu L."/>
            <person name="Ma J."/>
        </authorList>
    </citation>
    <scope>NUCLEOTIDE SEQUENCE [LARGE SCALE GENOMIC DNA]</scope>
    <source>
        <strain evidence="2">JCM 17938</strain>
    </source>
</reference>
<dbReference type="Proteomes" id="UP001500212">
    <property type="component" value="Unassembled WGS sequence"/>
</dbReference>
<evidence type="ECO:0000313" key="1">
    <source>
        <dbReference type="EMBL" id="GAA4619377.1"/>
    </source>
</evidence>
<comment type="caution">
    <text evidence="1">The sequence shown here is derived from an EMBL/GenBank/DDBJ whole genome shotgun (WGS) entry which is preliminary data.</text>
</comment>
<dbReference type="EMBL" id="BAABHJ010000041">
    <property type="protein sequence ID" value="GAA4619377.1"/>
    <property type="molecule type" value="Genomic_DNA"/>
</dbReference>
<organism evidence="1 2">
    <name type="scientific">Actinoallomurus liliacearum</name>
    <dbReference type="NCBI Taxonomy" id="1080073"/>
    <lineage>
        <taxon>Bacteria</taxon>
        <taxon>Bacillati</taxon>
        <taxon>Actinomycetota</taxon>
        <taxon>Actinomycetes</taxon>
        <taxon>Streptosporangiales</taxon>
        <taxon>Thermomonosporaceae</taxon>
        <taxon>Actinoallomurus</taxon>
    </lineage>
</organism>
<name>A0ABP8U0D7_9ACTN</name>